<gene>
    <name evidence="3" type="ORF">H9L14_12250</name>
</gene>
<keyword evidence="2" id="KW-0732">Signal</keyword>
<dbReference type="EMBL" id="CP060782">
    <property type="protein sequence ID" value="QNP45359.1"/>
    <property type="molecule type" value="Genomic_DNA"/>
</dbReference>
<evidence type="ECO:0000256" key="1">
    <source>
        <dbReference type="SAM" id="MobiDB-lite"/>
    </source>
</evidence>
<protein>
    <submittedName>
        <fullName evidence="3">Uncharacterized protein</fullName>
    </submittedName>
</protein>
<evidence type="ECO:0000256" key="2">
    <source>
        <dbReference type="SAM" id="SignalP"/>
    </source>
</evidence>
<feature type="chain" id="PRO_5047427232" evidence="2">
    <location>
        <begin position="22"/>
        <end position="365"/>
    </location>
</feature>
<name>A0ABX6T7H7_9SPHN</name>
<sequence>MAARLALAVLLAAAAQPVAPASKPATRLFSEDQPIHVTIKGPISAVVSTPAPARTARPAVLQAGAETLPILLSPRGILRRTKVACSFPPLGVQFTAKPPTQSLFDRQKRLKLVTHCRNPSDHQQYVLLEYAAYRMFNVLSPLGLRARLGTFDYVEQNGRAVASKTGFFIEDPDDAAKRNSLAELRIAARIAPSQLDPVTSARAAMFEYMIGNTDWSMRAGPAGDTCCHNFKLLGRAAGAQYGIIPVPYDFDVSGLVNPPYALPPTVWGSIPSNSVGIAATASTTARRLMSRLSFERRGQRLSGSSEPCRAWRGSAAEGSGLSGRLLPRHCYRRGCQSAVAEDLYQVRSAGGAAAAGFTSGSQSVM</sequence>
<feature type="region of interest" description="Disordered" evidence="1">
    <location>
        <begin position="301"/>
        <end position="320"/>
    </location>
</feature>
<reference evidence="3 4" key="1">
    <citation type="submission" date="2020-08" db="EMBL/GenBank/DDBJ databases">
        <title>Genome sequence of Sphingomonas sediminicola KACC 15039T.</title>
        <authorList>
            <person name="Hyun D.-W."/>
            <person name="Bae J.-W."/>
        </authorList>
    </citation>
    <scope>NUCLEOTIDE SEQUENCE [LARGE SCALE GENOMIC DNA]</scope>
    <source>
        <strain evidence="3 4">KACC 15039</strain>
    </source>
</reference>
<organism evidence="3 4">
    <name type="scientific">Sphingomonas sediminicola</name>
    <dbReference type="NCBI Taxonomy" id="386874"/>
    <lineage>
        <taxon>Bacteria</taxon>
        <taxon>Pseudomonadati</taxon>
        <taxon>Pseudomonadota</taxon>
        <taxon>Alphaproteobacteria</taxon>
        <taxon>Sphingomonadales</taxon>
        <taxon>Sphingomonadaceae</taxon>
        <taxon>Sphingomonas</taxon>
    </lineage>
</organism>
<proteinExistence type="predicted"/>
<dbReference type="Proteomes" id="UP000516105">
    <property type="component" value="Chromosome"/>
</dbReference>
<accession>A0ABX6T7H7</accession>
<feature type="signal peptide" evidence="2">
    <location>
        <begin position="1"/>
        <end position="21"/>
    </location>
</feature>
<keyword evidence="4" id="KW-1185">Reference proteome</keyword>
<evidence type="ECO:0000313" key="3">
    <source>
        <dbReference type="EMBL" id="QNP45359.1"/>
    </source>
</evidence>
<evidence type="ECO:0000313" key="4">
    <source>
        <dbReference type="Proteomes" id="UP000516105"/>
    </source>
</evidence>
<dbReference type="RefSeq" id="WP_187708315.1">
    <property type="nucleotide sequence ID" value="NZ_CP060782.1"/>
</dbReference>